<dbReference type="Pfam" id="PF02055">
    <property type="entry name" value="Glyco_hydro_30"/>
    <property type="match status" value="1"/>
</dbReference>
<dbReference type="GO" id="GO:0008202">
    <property type="term" value="P:steroid metabolic process"/>
    <property type="evidence" value="ECO:0007669"/>
    <property type="project" value="UniProtKB-ARBA"/>
</dbReference>
<dbReference type="OrthoDB" id="2160638at2759"/>
<dbReference type="PRINTS" id="PR00843">
    <property type="entry name" value="GLHYDRLASE30"/>
</dbReference>
<evidence type="ECO:0000256" key="4">
    <source>
        <dbReference type="ARBA" id="ARBA00005382"/>
    </source>
</evidence>
<dbReference type="InterPro" id="IPR001139">
    <property type="entry name" value="Glyco_hydro_30"/>
</dbReference>
<evidence type="ECO:0000313" key="17">
    <source>
        <dbReference type="Proteomes" id="UP000186922"/>
    </source>
</evidence>
<evidence type="ECO:0000256" key="9">
    <source>
        <dbReference type="ARBA" id="ARBA00023098"/>
    </source>
</evidence>
<dbReference type="InterPro" id="IPR033453">
    <property type="entry name" value="Glyco_hydro_30_TIM-barrel"/>
</dbReference>
<dbReference type="GO" id="GO:0005764">
    <property type="term" value="C:lysosome"/>
    <property type="evidence" value="ECO:0007669"/>
    <property type="project" value="UniProtKB-ARBA"/>
</dbReference>
<dbReference type="GO" id="GO:0005774">
    <property type="term" value="C:vacuolar membrane"/>
    <property type="evidence" value="ECO:0007669"/>
    <property type="project" value="UniProtKB-ARBA"/>
</dbReference>
<dbReference type="EMBL" id="BDGG01000022">
    <property type="protein sequence ID" value="GAV09439.1"/>
    <property type="molecule type" value="Genomic_DNA"/>
</dbReference>
<feature type="signal peptide" evidence="13">
    <location>
        <begin position="1"/>
        <end position="24"/>
    </location>
</feature>
<dbReference type="EC" id="3.2.1.45" evidence="5 12"/>
<keyword evidence="12" id="KW-0326">Glycosidase</keyword>
<dbReference type="GO" id="GO:0007040">
    <property type="term" value="P:lysosome organization"/>
    <property type="evidence" value="ECO:0007669"/>
    <property type="project" value="UniProtKB-ARBA"/>
</dbReference>
<evidence type="ECO:0000256" key="3">
    <source>
        <dbReference type="ARBA" id="ARBA00004991"/>
    </source>
</evidence>
<dbReference type="GO" id="GO:0016758">
    <property type="term" value="F:hexosyltransferase activity"/>
    <property type="evidence" value="ECO:0007669"/>
    <property type="project" value="UniProtKB-ARBA"/>
</dbReference>
<evidence type="ECO:0000313" key="16">
    <source>
        <dbReference type="EMBL" id="GAV09439.1"/>
    </source>
</evidence>
<keyword evidence="7 12" id="KW-0378">Hydrolase</keyword>
<comment type="similarity">
    <text evidence="4 12">Belongs to the glycosyl hydrolase 30 family.</text>
</comment>
<evidence type="ECO:0000256" key="11">
    <source>
        <dbReference type="ARBA" id="ARBA00051345"/>
    </source>
</evidence>
<evidence type="ECO:0000256" key="7">
    <source>
        <dbReference type="ARBA" id="ARBA00022801"/>
    </source>
</evidence>
<dbReference type="AlphaFoldDB" id="A0A1D1WBY7"/>
<dbReference type="GO" id="GO:0006680">
    <property type="term" value="P:glucosylceramide catabolic process"/>
    <property type="evidence" value="ECO:0007669"/>
    <property type="project" value="UniProtKB-ARBA"/>
</dbReference>
<dbReference type="GO" id="GO:0016241">
    <property type="term" value="P:regulation of macroautophagy"/>
    <property type="evidence" value="ECO:0007669"/>
    <property type="project" value="UniProtKB-ARBA"/>
</dbReference>
<feature type="domain" description="Glycosyl hydrolase family 30 TIM-barrel" evidence="14">
    <location>
        <begin position="111"/>
        <end position="459"/>
    </location>
</feature>
<keyword evidence="6 13" id="KW-0732">Signal</keyword>
<evidence type="ECO:0000256" key="13">
    <source>
        <dbReference type="SAM" id="SignalP"/>
    </source>
</evidence>
<comment type="catalytic activity">
    <reaction evidence="11">
        <text>an N-acyl-1-beta-D-glucosyl-15-methylhexadecasphing-4-enine + H2O = an N-acyl-15-methylhexadecasphing-4-enine + D-glucose</text>
        <dbReference type="Rhea" id="RHEA:34755"/>
        <dbReference type="ChEBI" id="CHEBI:4167"/>
        <dbReference type="ChEBI" id="CHEBI:15377"/>
        <dbReference type="ChEBI" id="CHEBI:70815"/>
        <dbReference type="ChEBI" id="CHEBI:70846"/>
    </reaction>
    <physiologicalReaction direction="left-to-right" evidence="11">
        <dbReference type="Rhea" id="RHEA:34756"/>
    </physiologicalReaction>
</comment>
<dbReference type="InterPro" id="IPR013780">
    <property type="entry name" value="Glyco_hydro_b"/>
</dbReference>
<dbReference type="GO" id="GO:0051246">
    <property type="term" value="P:regulation of protein metabolic process"/>
    <property type="evidence" value="ECO:0007669"/>
    <property type="project" value="UniProtKB-ARBA"/>
</dbReference>
<evidence type="ECO:0000256" key="10">
    <source>
        <dbReference type="ARBA" id="ARBA00050474"/>
    </source>
</evidence>
<evidence type="ECO:0000259" key="15">
    <source>
        <dbReference type="Pfam" id="PF17189"/>
    </source>
</evidence>
<dbReference type="GO" id="GO:0006066">
    <property type="term" value="P:alcohol metabolic process"/>
    <property type="evidence" value="ECO:0007669"/>
    <property type="project" value="UniProtKB-ARBA"/>
</dbReference>
<proteinExistence type="inferred from homology"/>
<dbReference type="FunFam" id="3.20.20.80:FF:000030">
    <property type="entry name" value="Lysosomal acid glucosylceramidase"/>
    <property type="match status" value="1"/>
</dbReference>
<dbReference type="Pfam" id="PF17189">
    <property type="entry name" value="Glyco_hydro_30C"/>
    <property type="match status" value="1"/>
</dbReference>
<evidence type="ECO:0000256" key="6">
    <source>
        <dbReference type="ARBA" id="ARBA00022729"/>
    </source>
</evidence>
<comment type="catalytic activity">
    <reaction evidence="1">
        <text>a beta-D-glucosyl-(1&lt;-&gt;1')-N-acylsphing-4-enine + H2O = an N-acylsphing-4-enine + D-glucose</text>
        <dbReference type="Rhea" id="RHEA:13269"/>
        <dbReference type="ChEBI" id="CHEBI:4167"/>
        <dbReference type="ChEBI" id="CHEBI:15377"/>
        <dbReference type="ChEBI" id="CHEBI:22801"/>
        <dbReference type="ChEBI" id="CHEBI:52639"/>
        <dbReference type="EC" id="3.2.1.45"/>
    </reaction>
    <physiologicalReaction direction="left-to-right" evidence="1">
        <dbReference type="Rhea" id="RHEA:13270"/>
    </physiologicalReaction>
</comment>
<name>A0A1D1WBY7_RAMVA</name>
<dbReference type="PANTHER" id="PTHR11069">
    <property type="entry name" value="GLUCOSYLCERAMIDASE"/>
    <property type="match status" value="1"/>
</dbReference>
<dbReference type="Proteomes" id="UP000186922">
    <property type="component" value="Unassembled WGS sequence"/>
</dbReference>
<comment type="caution">
    <text evidence="16">The sequence shown here is derived from an EMBL/GenBank/DDBJ whole genome shotgun (WGS) entry which is preliminary data.</text>
</comment>
<dbReference type="GO" id="GO:0010605">
    <property type="term" value="P:negative regulation of macromolecule metabolic process"/>
    <property type="evidence" value="ECO:0007669"/>
    <property type="project" value="UniProtKB-ARBA"/>
</dbReference>
<protein>
    <recommendedName>
        <fullName evidence="5 12">Glucosylceramidase</fullName>
        <ecNumber evidence="5 12">3.2.1.45</ecNumber>
    </recommendedName>
</protein>
<comment type="catalytic activity">
    <reaction evidence="10">
        <text>a beta-D-glucosylceramide + H2O = an N-acyl-sphingoid base + D-glucose</text>
        <dbReference type="Rhea" id="RHEA:81447"/>
        <dbReference type="ChEBI" id="CHEBI:4167"/>
        <dbReference type="ChEBI" id="CHEBI:15377"/>
        <dbReference type="ChEBI" id="CHEBI:83264"/>
        <dbReference type="ChEBI" id="CHEBI:83273"/>
    </reaction>
    <physiologicalReaction direction="left-to-right" evidence="10">
        <dbReference type="Rhea" id="RHEA:81448"/>
    </physiologicalReaction>
</comment>
<keyword evidence="9 12" id="KW-0443">Lipid metabolism</keyword>
<reference evidence="16 17" key="1">
    <citation type="journal article" date="2016" name="Nat. Commun.">
        <title>Extremotolerant tardigrade genome and improved radiotolerance of human cultured cells by tardigrade-unique protein.</title>
        <authorList>
            <person name="Hashimoto T."/>
            <person name="Horikawa D.D."/>
            <person name="Saito Y."/>
            <person name="Kuwahara H."/>
            <person name="Kozuka-Hata H."/>
            <person name="Shin-I T."/>
            <person name="Minakuchi Y."/>
            <person name="Ohishi K."/>
            <person name="Motoyama A."/>
            <person name="Aizu T."/>
            <person name="Enomoto A."/>
            <person name="Kondo K."/>
            <person name="Tanaka S."/>
            <person name="Hara Y."/>
            <person name="Koshikawa S."/>
            <person name="Sagara H."/>
            <person name="Miura T."/>
            <person name="Yokobori S."/>
            <person name="Miyagawa K."/>
            <person name="Suzuki Y."/>
            <person name="Kubo T."/>
            <person name="Oyama M."/>
            <person name="Kohara Y."/>
            <person name="Fujiyama A."/>
            <person name="Arakawa K."/>
            <person name="Katayama T."/>
            <person name="Toyoda A."/>
            <person name="Kunieda T."/>
        </authorList>
    </citation>
    <scope>NUCLEOTIDE SEQUENCE [LARGE SCALE GENOMIC DNA]</scope>
    <source>
        <strain evidence="16 17">YOKOZUNA-1</strain>
    </source>
</reference>
<dbReference type="GO" id="GO:0004348">
    <property type="term" value="F:glucosylceramidase activity"/>
    <property type="evidence" value="ECO:0007669"/>
    <property type="project" value="UniProtKB-EC"/>
</dbReference>
<comment type="pathway">
    <text evidence="2">Lipid metabolism; sphingolipid metabolism.</text>
</comment>
<dbReference type="InterPro" id="IPR033452">
    <property type="entry name" value="GH30_C"/>
</dbReference>
<accession>A0A1D1WBY7</accession>
<dbReference type="Gene3D" id="2.60.40.1180">
    <property type="entry name" value="Golgi alpha-mannosidase II"/>
    <property type="match status" value="1"/>
</dbReference>
<dbReference type="InterPro" id="IPR017853">
    <property type="entry name" value="GH"/>
</dbReference>
<evidence type="ECO:0000256" key="5">
    <source>
        <dbReference type="ARBA" id="ARBA00012658"/>
    </source>
</evidence>
<evidence type="ECO:0000256" key="1">
    <source>
        <dbReference type="ARBA" id="ARBA00001013"/>
    </source>
</evidence>
<dbReference type="GO" id="GO:0030163">
    <property type="term" value="P:protein catabolic process"/>
    <property type="evidence" value="ECO:0007669"/>
    <property type="project" value="UniProtKB-ARBA"/>
</dbReference>
<feature type="chain" id="PRO_5008899380" description="Glucosylceramidase" evidence="13">
    <location>
        <begin position="25"/>
        <end position="545"/>
    </location>
</feature>
<feature type="domain" description="Glycosyl hydrolase family 30 beta sandwich" evidence="15">
    <location>
        <begin position="490"/>
        <end position="542"/>
    </location>
</feature>
<dbReference type="PANTHER" id="PTHR11069:SF23">
    <property type="entry name" value="LYSOSOMAL ACID GLUCOSYLCERAMIDASE"/>
    <property type="match status" value="1"/>
</dbReference>
<evidence type="ECO:0000259" key="14">
    <source>
        <dbReference type="Pfam" id="PF02055"/>
    </source>
</evidence>
<sequence length="545" mass="60395">MKRHLRILGPLLLLFLSGQPKGYAEESCGLRHFGGDSYVCVCNSTFCDELPIITPVRAGIYLAFQSTLNGHRFAVSEGSFTSWEGEKAGKESADEVDVTYTVGPAAGQQLILGFGGALTDAAAINILSLSQANQRSLLSSYFSPSGLEYNMMRIPMAGCDFSTHIYSYDEVEGDFELQHFNLTSEDLNMKIPLIHRIQRMTKTPLKILASPWSAPGWMKTNKAMSGGGKLIGQAGDRYHKSWAQYFVKFVQHYQVHNISIWGLTAQNEPIDGFIPLFPFQSMGFSPTSQRDFISTDLGPALSNAGLRKVKLIIMDDQRFLLPKWADTVLADNATSRYVDGIGVHWYFNYITPASVLSKTRQRHPDKFLLSTEACEGSMPWQTKVVLGDWSRAEAYATDIMENLLNGVGGWIDWNLALDTQGGPNWASNFVDSPIIVNAKADEFYKQPMFYALGHFSKFISAGSYMVQGESVLTPHVMTILTLGLASHPAKSLLICTAERPDKGLALVVLNKSSTTLHLRIVDGRRVRGSFVAQIAPRSISSFIWW</sequence>
<dbReference type="GO" id="GO:0005102">
    <property type="term" value="F:signaling receptor binding"/>
    <property type="evidence" value="ECO:0007669"/>
    <property type="project" value="UniProtKB-ARBA"/>
</dbReference>
<gene>
    <name evidence="16" type="primary">RvY_18985-1</name>
    <name evidence="16" type="synonym">RvY_18985.1</name>
    <name evidence="16" type="ORF">RvY_18985</name>
</gene>
<dbReference type="GO" id="GO:0006914">
    <property type="term" value="P:autophagy"/>
    <property type="evidence" value="ECO:0007669"/>
    <property type="project" value="UniProtKB-ARBA"/>
</dbReference>
<keyword evidence="17" id="KW-1185">Reference proteome</keyword>
<comment type="pathway">
    <text evidence="3">Sphingolipid metabolism.</text>
</comment>
<dbReference type="STRING" id="947166.A0A1D1WBY7"/>
<evidence type="ECO:0000256" key="8">
    <source>
        <dbReference type="ARBA" id="ARBA00022919"/>
    </source>
</evidence>
<evidence type="ECO:0000256" key="12">
    <source>
        <dbReference type="RuleBase" id="RU361188"/>
    </source>
</evidence>
<keyword evidence="8 12" id="KW-0746">Sphingolipid metabolism</keyword>
<dbReference type="SUPFAM" id="SSF51445">
    <property type="entry name" value="(Trans)glycosidases"/>
    <property type="match status" value="1"/>
</dbReference>
<dbReference type="Gene3D" id="3.20.20.80">
    <property type="entry name" value="Glycosidases"/>
    <property type="match status" value="1"/>
</dbReference>
<dbReference type="SUPFAM" id="SSF51011">
    <property type="entry name" value="Glycosyl hydrolase domain"/>
    <property type="match status" value="1"/>
</dbReference>
<organism evidence="16 17">
    <name type="scientific">Ramazzottius varieornatus</name>
    <name type="common">Water bear</name>
    <name type="synonym">Tardigrade</name>
    <dbReference type="NCBI Taxonomy" id="947166"/>
    <lineage>
        <taxon>Eukaryota</taxon>
        <taxon>Metazoa</taxon>
        <taxon>Ecdysozoa</taxon>
        <taxon>Tardigrada</taxon>
        <taxon>Eutardigrada</taxon>
        <taxon>Parachela</taxon>
        <taxon>Hypsibioidea</taxon>
        <taxon>Ramazzottiidae</taxon>
        <taxon>Ramazzottius</taxon>
    </lineage>
</organism>
<evidence type="ECO:0000256" key="2">
    <source>
        <dbReference type="ARBA" id="ARBA00004760"/>
    </source>
</evidence>
<dbReference type="GO" id="GO:0032006">
    <property type="term" value="P:regulation of TOR signaling"/>
    <property type="evidence" value="ECO:0007669"/>
    <property type="project" value="UniProtKB-ARBA"/>
</dbReference>
<dbReference type="GO" id="GO:0042391">
    <property type="term" value="P:regulation of membrane potential"/>
    <property type="evidence" value="ECO:0007669"/>
    <property type="project" value="UniProtKB-ARBA"/>
</dbReference>